<dbReference type="PANTHER" id="PTHR32196:SF71">
    <property type="entry name" value="AUTOINDUCER 2 IMPORT SYSTEM PERMEASE PROTEIN LSRD"/>
    <property type="match status" value="1"/>
</dbReference>
<evidence type="ECO:0000256" key="5">
    <source>
        <dbReference type="ARBA" id="ARBA00022475"/>
    </source>
</evidence>
<feature type="transmembrane region" description="Helical" evidence="14">
    <location>
        <begin position="75"/>
        <end position="95"/>
    </location>
</feature>
<dbReference type="Pfam" id="PF13407">
    <property type="entry name" value="Peripla_BP_4"/>
    <property type="match status" value="1"/>
</dbReference>
<dbReference type="GO" id="GO:0022857">
    <property type="term" value="F:transmembrane transporter activity"/>
    <property type="evidence" value="ECO:0007669"/>
    <property type="project" value="InterPro"/>
</dbReference>
<comment type="subunit">
    <text evidence="2">The complex is composed of two ATP-binding proteins (LsrA), two transmembrane proteins (LsrC and LsrD) and a solute-binding protein (LsrB).</text>
</comment>
<evidence type="ECO:0000256" key="10">
    <source>
        <dbReference type="ARBA" id="ARBA00023136"/>
    </source>
</evidence>
<feature type="transmembrane region" description="Helical" evidence="14">
    <location>
        <begin position="219"/>
        <end position="239"/>
    </location>
</feature>
<reference evidence="16" key="1">
    <citation type="submission" date="2021-08" db="EMBL/GenBank/DDBJ databases">
        <title>Genome of a novel bacterium of the phylum Verrucomicrobia, Oleiharenicola sp. KSB-15.</title>
        <authorList>
            <person name="Chung J.-H."/>
            <person name="Ahn J.-H."/>
            <person name="Yoon Y."/>
            <person name="Kim D.-Y."/>
            <person name="An S.-H."/>
            <person name="Park I."/>
            <person name="Yeon J."/>
        </authorList>
    </citation>
    <scope>NUCLEOTIDE SEQUENCE</scope>
    <source>
        <strain evidence="16">KSB-15</strain>
    </source>
</reference>
<gene>
    <name evidence="16" type="ORF">K0B96_10450</name>
</gene>
<dbReference type="Proteomes" id="UP000825051">
    <property type="component" value="Chromosome"/>
</dbReference>
<evidence type="ECO:0000313" key="16">
    <source>
        <dbReference type="EMBL" id="QYM77745.1"/>
    </source>
</evidence>
<evidence type="ECO:0000256" key="1">
    <source>
        <dbReference type="ARBA" id="ARBA00004651"/>
    </source>
</evidence>
<keyword evidence="9 14" id="KW-1133">Transmembrane helix</keyword>
<name>A0A8F9TRM6_9BACT</name>
<dbReference type="InterPro" id="IPR028082">
    <property type="entry name" value="Peripla_BP_I"/>
</dbReference>
<comment type="function">
    <text evidence="11">Part of the ABC transporter complex LsrABCD involved in autoinducer 2 (AI-2) import. Binds AI-2 and delivers it to the LsrC and LsrD permeases.</text>
</comment>
<proteinExistence type="predicted"/>
<sequence>MTETATARPPWLARWCPNAEWVLLVVLALEISVFGLTAPHFFTTNNAFDLVRQAAEIGLLVLGLTPVIKTGGIDLSVASMMGLAAVVLGGAWSVLGLPLGAALVVTLLLGAAGGAFHGLLITRLRVPPLIVTLGTFSLYRGLAEAMTGGYASYSGFPTWFLNLGQGRVAGWVPAQLPLFAAVFAGLWLMLHRAKLGREIAALGFNAAGARFAGVRVNRVLVRAYVICGLCSALAGLIYVARIGQAKADAGFGYELPAIAAVVLGGTSIMGGRGTLHGSLLGLLCLVVLQNGLRLAGEPEEIAGLGAGLILLVAIILNQSWTRMRRTRQISLLRPSTPLAPEEFHMKNSQIALLVAAMFAAALLVAGSNWWLVRSLRSVAATRTAPAPAKLTIAVTPKTTTDPYFVTCKEGADEAARELDVNLLWNGPITGDPAAQNEIVNGWITKGVDVIAGALVNPAAISSVLRKAQNQGITVLTWDSDAEPDAREFFVNQATAEGIGSTLADEGARLADGQGQYAIITATLTDTNQNEWIKAIKARMAAAHPGMTLATIHPCDGQRDKAMTEARNIVQAYPGVKVLIAICSPAVPGAAEALKQADNHNVKLTGLSTPNLCRDYLHEGWVQSIVLWNTRDLGYLTVYASAAAREGRLKRGDTSFTAGRLGPLKVDRDQILLGQPLVFTTANIDQFHF</sequence>
<evidence type="ECO:0000313" key="17">
    <source>
        <dbReference type="Proteomes" id="UP000825051"/>
    </source>
</evidence>
<keyword evidence="17" id="KW-1185">Reference proteome</keyword>
<feature type="transmembrane region" description="Helical" evidence="14">
    <location>
        <begin position="101"/>
        <end position="122"/>
    </location>
</feature>
<dbReference type="GO" id="GO:0043190">
    <property type="term" value="C:ATP-binding cassette (ABC) transporter complex"/>
    <property type="evidence" value="ECO:0007669"/>
    <property type="project" value="InterPro"/>
</dbReference>
<dbReference type="AlphaFoldDB" id="A0A8F9TRM6"/>
<protein>
    <recommendedName>
        <fullName evidence="13">Autoinducer 2 import system permease protein LsrD</fullName>
    </recommendedName>
    <alternativeName>
        <fullName evidence="3">Autoinducer 2-binding protein LsrB</fullName>
    </alternativeName>
</protein>
<dbReference type="InterPro" id="IPR001851">
    <property type="entry name" value="ABC_transp_permease"/>
</dbReference>
<evidence type="ECO:0000256" key="3">
    <source>
        <dbReference type="ARBA" id="ARBA00014452"/>
    </source>
</evidence>
<evidence type="ECO:0000259" key="15">
    <source>
        <dbReference type="Pfam" id="PF13407"/>
    </source>
</evidence>
<keyword evidence="6" id="KW-0997">Cell inner membrane</keyword>
<keyword evidence="7 14" id="KW-0812">Transmembrane</keyword>
<evidence type="ECO:0000256" key="6">
    <source>
        <dbReference type="ARBA" id="ARBA00022519"/>
    </source>
</evidence>
<feature type="domain" description="Periplasmic binding protein" evidence="15">
    <location>
        <begin position="392"/>
        <end position="646"/>
    </location>
</feature>
<keyword evidence="5" id="KW-1003">Cell membrane</keyword>
<evidence type="ECO:0000256" key="9">
    <source>
        <dbReference type="ARBA" id="ARBA00022989"/>
    </source>
</evidence>
<dbReference type="InterPro" id="IPR030159">
    <property type="entry name" value="LsrB"/>
</dbReference>
<organism evidence="16 17">
    <name type="scientific">Horticoccus luteus</name>
    <dbReference type="NCBI Taxonomy" id="2862869"/>
    <lineage>
        <taxon>Bacteria</taxon>
        <taxon>Pseudomonadati</taxon>
        <taxon>Verrucomicrobiota</taxon>
        <taxon>Opitutia</taxon>
        <taxon>Opitutales</taxon>
        <taxon>Opitutaceae</taxon>
        <taxon>Horticoccus</taxon>
    </lineage>
</organism>
<evidence type="ECO:0000256" key="11">
    <source>
        <dbReference type="ARBA" id="ARBA00025060"/>
    </source>
</evidence>
<comment type="subcellular location">
    <subcellularLocation>
        <location evidence="1">Cell membrane</location>
        <topology evidence="1">Multi-pass membrane protein</topology>
    </subcellularLocation>
</comment>
<evidence type="ECO:0000256" key="12">
    <source>
        <dbReference type="ARBA" id="ARBA00025439"/>
    </source>
</evidence>
<accession>A0A8F9TRM6</accession>
<feature type="transmembrane region" description="Helical" evidence="14">
    <location>
        <begin position="21"/>
        <end position="38"/>
    </location>
</feature>
<dbReference type="KEGG" id="ole:K0B96_10450"/>
<feature type="transmembrane region" description="Helical" evidence="14">
    <location>
        <begin position="301"/>
        <end position="320"/>
    </location>
</feature>
<feature type="transmembrane region" description="Helical" evidence="14">
    <location>
        <begin position="251"/>
        <end position="270"/>
    </location>
</feature>
<keyword evidence="8" id="KW-0574">Periplasm</keyword>
<evidence type="ECO:0000256" key="4">
    <source>
        <dbReference type="ARBA" id="ARBA00022448"/>
    </source>
</evidence>
<evidence type="ECO:0000256" key="14">
    <source>
        <dbReference type="SAM" id="Phobius"/>
    </source>
</evidence>
<dbReference type="CDD" id="cd06579">
    <property type="entry name" value="TM_PBP1_transp_AraH_like"/>
    <property type="match status" value="1"/>
</dbReference>
<dbReference type="CDD" id="cd20003">
    <property type="entry name" value="PBP1_LsrB_Quorum_Sensing"/>
    <property type="match status" value="1"/>
</dbReference>
<evidence type="ECO:0000256" key="8">
    <source>
        <dbReference type="ARBA" id="ARBA00022764"/>
    </source>
</evidence>
<dbReference type="Pfam" id="PF02653">
    <property type="entry name" value="BPD_transp_2"/>
    <property type="match status" value="1"/>
</dbReference>
<dbReference type="PANTHER" id="PTHR32196">
    <property type="entry name" value="ABC TRANSPORTER PERMEASE PROTEIN YPHD-RELATED-RELATED"/>
    <property type="match status" value="1"/>
</dbReference>
<dbReference type="InterPro" id="IPR025997">
    <property type="entry name" value="SBP_2_dom"/>
</dbReference>
<dbReference type="RefSeq" id="WP_220160849.1">
    <property type="nucleotide sequence ID" value="NZ_CP080507.1"/>
</dbReference>
<evidence type="ECO:0000256" key="2">
    <source>
        <dbReference type="ARBA" id="ARBA00011262"/>
    </source>
</evidence>
<dbReference type="Gene3D" id="3.40.50.2300">
    <property type="match status" value="2"/>
</dbReference>
<dbReference type="EMBL" id="CP080507">
    <property type="protein sequence ID" value="QYM77745.1"/>
    <property type="molecule type" value="Genomic_DNA"/>
</dbReference>
<feature type="transmembrane region" description="Helical" evidence="14">
    <location>
        <begin position="171"/>
        <end position="190"/>
    </location>
</feature>
<evidence type="ECO:0000256" key="13">
    <source>
        <dbReference type="ARBA" id="ARBA00039381"/>
    </source>
</evidence>
<evidence type="ECO:0000256" key="7">
    <source>
        <dbReference type="ARBA" id="ARBA00022692"/>
    </source>
</evidence>
<feature type="transmembrane region" description="Helical" evidence="14">
    <location>
        <begin position="350"/>
        <end position="372"/>
    </location>
</feature>
<keyword evidence="4" id="KW-0813">Transport</keyword>
<dbReference type="SUPFAM" id="SSF53822">
    <property type="entry name" value="Periplasmic binding protein-like I"/>
    <property type="match status" value="1"/>
</dbReference>
<comment type="function">
    <text evidence="12">Part of the ABC transporter complex LsrABCD involved in autoinducer 2 (AI-2) import. Probably responsible for the translocation of the substrate across the membrane.</text>
</comment>
<keyword evidence="10 14" id="KW-0472">Membrane</keyword>